<sequence length="336" mass="34484">MISVVNMMNGSHMGNPSFNAAAVAAAIENNGNQIHGASNHSNTDLSKLAVSQTPQGNNTLDTDIKPSVMAGSAGSDRSSPPDSLTAAYNGLNNPQMFNTSMMPQHYSASQNYYEWQALNQHRQMAASQNFAAAAAVAAAAAAGHNGGGTISSPHSAHSGTTANNSTNVNNVSTSTSSSVEAGHANNICGVNAATAAAAAAAINAGASSRSASSANAGGNDSTSIAGTSNESSANINNNNNNTANDGGDGSSHNHSNRDLSRNGFMNQAGNNSYAFDMMNHPMCQPELYNNVAGLAAANPWAYPYPPYQFGGAPYGHGLDISTFGKIFFHSYSNFFF</sequence>
<feature type="region of interest" description="Disordered" evidence="1">
    <location>
        <begin position="208"/>
        <end position="263"/>
    </location>
</feature>
<evidence type="ECO:0000313" key="2">
    <source>
        <dbReference type="Proteomes" id="UP000887577"/>
    </source>
</evidence>
<reference evidence="3" key="1">
    <citation type="submission" date="2022-11" db="UniProtKB">
        <authorList>
            <consortium name="WormBaseParasite"/>
        </authorList>
    </citation>
    <scope>IDENTIFICATION</scope>
</reference>
<feature type="compositionally biased region" description="Low complexity" evidence="1">
    <location>
        <begin position="208"/>
        <end position="219"/>
    </location>
</feature>
<feature type="compositionally biased region" description="Polar residues" evidence="1">
    <location>
        <begin position="150"/>
        <end position="159"/>
    </location>
</feature>
<feature type="region of interest" description="Disordered" evidence="1">
    <location>
        <begin position="52"/>
        <end position="85"/>
    </location>
</feature>
<feature type="compositionally biased region" description="Polar residues" evidence="1">
    <location>
        <begin position="52"/>
        <end position="61"/>
    </location>
</feature>
<feature type="compositionally biased region" description="Low complexity" evidence="1">
    <location>
        <begin position="160"/>
        <end position="179"/>
    </location>
</feature>
<dbReference type="AlphaFoldDB" id="A0A914ZDR2"/>
<evidence type="ECO:0000313" key="3">
    <source>
        <dbReference type="WBParaSite" id="PSU_v2.g9816.t1"/>
    </source>
</evidence>
<organism evidence="2 3">
    <name type="scientific">Panagrolaimus superbus</name>
    <dbReference type="NCBI Taxonomy" id="310955"/>
    <lineage>
        <taxon>Eukaryota</taxon>
        <taxon>Metazoa</taxon>
        <taxon>Ecdysozoa</taxon>
        <taxon>Nematoda</taxon>
        <taxon>Chromadorea</taxon>
        <taxon>Rhabditida</taxon>
        <taxon>Tylenchina</taxon>
        <taxon>Panagrolaimomorpha</taxon>
        <taxon>Panagrolaimoidea</taxon>
        <taxon>Panagrolaimidae</taxon>
        <taxon>Panagrolaimus</taxon>
    </lineage>
</organism>
<feature type="compositionally biased region" description="Low complexity" evidence="1">
    <location>
        <begin position="227"/>
        <end position="245"/>
    </location>
</feature>
<keyword evidence="2" id="KW-1185">Reference proteome</keyword>
<name>A0A914ZDR2_9BILA</name>
<dbReference type="Proteomes" id="UP000887577">
    <property type="component" value="Unplaced"/>
</dbReference>
<feature type="region of interest" description="Disordered" evidence="1">
    <location>
        <begin position="143"/>
        <end position="179"/>
    </location>
</feature>
<dbReference type="WBParaSite" id="PSU_v2.g9816.t1">
    <property type="protein sequence ID" value="PSU_v2.g9816.t1"/>
    <property type="gene ID" value="PSU_v2.g9816"/>
</dbReference>
<protein>
    <submittedName>
        <fullName evidence="3">Uncharacterized protein</fullName>
    </submittedName>
</protein>
<accession>A0A914ZDR2</accession>
<evidence type="ECO:0000256" key="1">
    <source>
        <dbReference type="SAM" id="MobiDB-lite"/>
    </source>
</evidence>
<proteinExistence type="predicted"/>